<keyword evidence="1 9" id="KW-0723">Serine/threonine-protein kinase</keyword>
<evidence type="ECO:0000256" key="1">
    <source>
        <dbReference type="ARBA" id="ARBA00022527"/>
    </source>
</evidence>
<evidence type="ECO:0000256" key="2">
    <source>
        <dbReference type="ARBA" id="ARBA00022679"/>
    </source>
</evidence>
<dbReference type="VEuPathDB" id="CryptoDB:CHUDEA7_3430"/>
<dbReference type="PANTHER" id="PTHR11584">
    <property type="entry name" value="SERINE/THREONINE PROTEIN KINASE"/>
    <property type="match status" value="1"/>
</dbReference>
<gene>
    <name evidence="8" type="ORF">CHUDEA7_3430</name>
    <name evidence="9" type="ORF">GY17_00003059</name>
</gene>
<dbReference type="Pfam" id="PF00069">
    <property type="entry name" value="Pkinase"/>
    <property type="match status" value="1"/>
</dbReference>
<reference evidence="8" key="2">
    <citation type="submission" date="2015-08" db="EMBL/GenBank/DDBJ databases">
        <authorList>
            <person name="Babu N.S."/>
            <person name="Beckwith C.J."/>
            <person name="Beseler K.G."/>
            <person name="Brison A."/>
            <person name="Carone J.V."/>
            <person name="Caskin T.P."/>
            <person name="Diamond M."/>
            <person name="Durham M.E."/>
            <person name="Foxe J.M."/>
            <person name="Go M."/>
            <person name="Henderson B.A."/>
            <person name="Jones I.B."/>
            <person name="McGettigan J.A."/>
            <person name="Micheletti S.J."/>
            <person name="Nasrallah M.E."/>
            <person name="Ortiz D."/>
            <person name="Piller C.R."/>
            <person name="Privatt S.R."/>
            <person name="Schneider S.L."/>
            <person name="Sharp S."/>
            <person name="Smith T.C."/>
            <person name="Stanton J.D."/>
            <person name="Ullery H.E."/>
            <person name="Wilson R.J."/>
            <person name="Serrano M.G."/>
            <person name="Buck G."/>
            <person name="Lee V."/>
            <person name="Wang Y."/>
            <person name="Carvalho R."/>
            <person name="Voegtly L."/>
            <person name="Shi R."/>
            <person name="Duckworth R."/>
            <person name="Johnson A."/>
            <person name="Loviza R."/>
            <person name="Walstead R."/>
            <person name="Shah Z."/>
            <person name="Kiflezghi M."/>
            <person name="Wade K."/>
            <person name="Ball S.L."/>
            <person name="Bradley K.W."/>
            <person name="Asai D.J."/>
            <person name="Bowman C.A."/>
            <person name="Russell D.A."/>
            <person name="Pope W.H."/>
            <person name="Jacobs-Sera D."/>
            <person name="Hendrix R.W."/>
            <person name="Hatfull G.F."/>
        </authorList>
    </citation>
    <scope>NUCLEOTIDE SEQUENCE [LARGE SCALE GENOMIC DNA]</scope>
</reference>
<dbReference type="InterPro" id="IPR008271">
    <property type="entry name" value="Ser/Thr_kinase_AS"/>
</dbReference>
<sequence length="637" mass="72371">MHYGANKVVPTAIMPQNKFMNNYTINGVRNNIYNFHSHAENNNFQPLSPCINNLDIVNLNQRQFILHKQFTPPQTPNNLRCASLSPFSRLDNLQFKREPNNILIQKYSTQIIMPSLTSRRDGLNAPPVSFKKFNVFQHCNIQGSQSSPYNLHAVPGTPSSRETYFFSKQSNLILPDNKTNKNFTDKVSTTILPSCDKNKKASKSERTLFSVSASNLQSNNGNSASRAVRMDNTPKGSQYDSFSTKIEQSETKYTDVNSEYPSETFSQLTSNNEIIEIKKDLIKRVPDASNGVLQRLKPNEYIKMDDLMLEPATQRGSFGVVFKGRIRSGIWSNKEVAVKRWKFDNESRISEEHFKSLEREVYAYRLLRHPNICSYIGVCLEPGFYAIITEYLTNGNLFELLYENKVVVSASDRLKISRQLCDAVNFIHHNNMVHRDIKTANIILDRSNNVKLCDFGQTRTMNIATKTSPPGVILDENGGSPRYMAPECFYIGRSIDEKSDIWAIACCLLEIFGGPIPFYEYSSNEEVINAIIVEKKKPKIPSWFHPSISNLLSKCFERKPFKRPSSYEVLMILNGINSEDIKKYGMNVKRNINGDLMPGNNVNCNSVNMRNGRRVVGNCVGVAQQKRIVVRATPALD</sequence>
<dbReference type="VEuPathDB" id="CryptoDB:Chro.70382"/>
<dbReference type="InterPro" id="IPR011009">
    <property type="entry name" value="Kinase-like_dom_sf"/>
</dbReference>
<protein>
    <submittedName>
        <fullName evidence="9">Serine/Threonine protein kinase</fullName>
    </submittedName>
</protein>
<reference evidence="9 10" key="3">
    <citation type="submission" date="2017-10" db="EMBL/GenBank/DDBJ databases">
        <title>Consistent, comparative and evidence-based genome annotation and re-annotation for the closely-related species, Cryptosporidium parvum, C. hominis and C. tyzzeri.</title>
        <authorList>
            <person name="Baptista R.P."/>
            <person name="Li Y."/>
            <person name="Sateriale A."/>
            <person name="Striepen B."/>
            <person name="Kissinger J.C."/>
        </authorList>
    </citation>
    <scope>NUCLEOTIDE SEQUENCE [LARGE SCALE GENOMIC DNA]</scope>
    <source>
        <strain evidence="9">30976</strain>
    </source>
</reference>
<dbReference type="Gene3D" id="3.30.200.20">
    <property type="entry name" value="Phosphorylase Kinase, domain 1"/>
    <property type="match status" value="1"/>
</dbReference>
<name>A0A0S4TIW8_CRYHO</name>
<dbReference type="PROSITE" id="PS50011">
    <property type="entry name" value="PROTEIN_KINASE_DOM"/>
    <property type="match status" value="1"/>
</dbReference>
<dbReference type="Proteomes" id="UP000199752">
    <property type="component" value="Chromosome 7"/>
</dbReference>
<dbReference type="AlphaFoldDB" id="A0A0S4TIW8"/>
<dbReference type="GO" id="GO:0004674">
    <property type="term" value="F:protein serine/threonine kinase activity"/>
    <property type="evidence" value="ECO:0007669"/>
    <property type="project" value="UniProtKB-KW"/>
</dbReference>
<dbReference type="VEuPathDB" id="CryptoDB:ChTU502y2012_407g1670"/>
<evidence type="ECO:0000256" key="4">
    <source>
        <dbReference type="ARBA" id="ARBA00022777"/>
    </source>
</evidence>
<evidence type="ECO:0000313" key="9">
    <source>
        <dbReference type="EMBL" id="PPS93946.1"/>
    </source>
</evidence>
<keyword evidence="3" id="KW-0547">Nucleotide-binding</keyword>
<dbReference type="Proteomes" id="UP001429100">
    <property type="component" value="Unassembled WGS sequence"/>
</dbReference>
<dbReference type="Gene3D" id="1.10.510.10">
    <property type="entry name" value="Transferase(Phosphotransferase) domain 1"/>
    <property type="match status" value="1"/>
</dbReference>
<dbReference type="GO" id="GO:0005524">
    <property type="term" value="F:ATP binding"/>
    <property type="evidence" value="ECO:0007669"/>
    <property type="project" value="UniProtKB-KW"/>
</dbReference>
<accession>A0A0S4TIW8</accession>
<evidence type="ECO:0000313" key="10">
    <source>
        <dbReference type="Proteomes" id="UP001429100"/>
    </source>
</evidence>
<keyword evidence="5" id="KW-0067">ATP-binding</keyword>
<dbReference type="SMART" id="SM00220">
    <property type="entry name" value="S_TKc"/>
    <property type="match status" value="1"/>
</dbReference>
<evidence type="ECO:0000259" key="7">
    <source>
        <dbReference type="PROSITE" id="PS50011"/>
    </source>
</evidence>
<reference evidence="9 10" key="1">
    <citation type="submission" date="2014-11" db="EMBL/GenBank/DDBJ databases">
        <title>Comparative genomic analysis of Cryptosporidium hominis reveals occurrence of genetic recombination in virulent subtypes.</title>
        <authorList>
            <person name="Guo Y."/>
            <person name="Tang K."/>
            <person name="Frace M."/>
            <person name="Li N."/>
            <person name="Roellig D.M."/>
            <person name="Sammons S."/>
            <person name="Knipe K."/>
            <person name="Rowe L."/>
            <person name="Feng Y."/>
            <person name="Xiao L."/>
        </authorList>
    </citation>
    <scope>NUCLEOTIDE SEQUENCE [LARGE SCALE GENOMIC DNA]</scope>
    <source>
        <strain evidence="9">30976</strain>
    </source>
</reference>
<keyword evidence="10" id="KW-1185">Reference proteome</keyword>
<keyword evidence="4 9" id="KW-0418">Kinase</keyword>
<evidence type="ECO:0000256" key="5">
    <source>
        <dbReference type="ARBA" id="ARBA00022840"/>
    </source>
</evidence>
<feature type="compositionally biased region" description="Polar residues" evidence="6">
    <location>
        <begin position="215"/>
        <end position="225"/>
    </location>
</feature>
<dbReference type="EMBL" id="JTAI01000005">
    <property type="protein sequence ID" value="PPS93946.1"/>
    <property type="molecule type" value="Genomic_DNA"/>
</dbReference>
<dbReference type="EMBL" id="LN877953">
    <property type="protein sequence ID" value="CUV07329.1"/>
    <property type="molecule type" value="Genomic_DNA"/>
</dbReference>
<dbReference type="InterPro" id="IPR000719">
    <property type="entry name" value="Prot_kinase_dom"/>
</dbReference>
<evidence type="ECO:0000256" key="3">
    <source>
        <dbReference type="ARBA" id="ARBA00022741"/>
    </source>
</evidence>
<dbReference type="SUPFAM" id="SSF56112">
    <property type="entry name" value="Protein kinase-like (PK-like)"/>
    <property type="match status" value="1"/>
</dbReference>
<proteinExistence type="predicted"/>
<keyword evidence="2" id="KW-0808">Transferase</keyword>
<dbReference type="PROSITE" id="PS00108">
    <property type="entry name" value="PROTEIN_KINASE_ST"/>
    <property type="match status" value="1"/>
</dbReference>
<dbReference type="VEuPathDB" id="CryptoDB:GY17_00003059"/>
<evidence type="ECO:0000256" key="6">
    <source>
        <dbReference type="SAM" id="MobiDB-lite"/>
    </source>
</evidence>
<evidence type="ECO:0000313" key="8">
    <source>
        <dbReference type="EMBL" id="CUV07329.1"/>
    </source>
</evidence>
<feature type="domain" description="Protein kinase" evidence="7">
    <location>
        <begin position="307"/>
        <end position="576"/>
    </location>
</feature>
<feature type="region of interest" description="Disordered" evidence="6">
    <location>
        <begin position="215"/>
        <end position="241"/>
    </location>
</feature>
<dbReference type="PANTHER" id="PTHR11584:SF369">
    <property type="entry name" value="MITOGEN-ACTIVATED PROTEIN KINASE KINASE KINASE 19-RELATED"/>
    <property type="match status" value="1"/>
</dbReference>
<organism evidence="8">
    <name type="scientific">Cryptosporidium hominis</name>
    <dbReference type="NCBI Taxonomy" id="237895"/>
    <lineage>
        <taxon>Eukaryota</taxon>
        <taxon>Sar</taxon>
        <taxon>Alveolata</taxon>
        <taxon>Apicomplexa</taxon>
        <taxon>Conoidasida</taxon>
        <taxon>Coccidia</taxon>
        <taxon>Eucoccidiorida</taxon>
        <taxon>Eimeriorina</taxon>
        <taxon>Cryptosporidiidae</taxon>
        <taxon>Cryptosporidium</taxon>
    </lineage>
</organism>